<dbReference type="Gene3D" id="2.40.160.20">
    <property type="match status" value="1"/>
</dbReference>
<comment type="caution">
    <text evidence="1">The sequence shown here is derived from an EMBL/GenBank/DDBJ whole genome shotgun (WGS) entry which is preliminary data.</text>
</comment>
<organism evidence="1 2">
    <name type="scientific">Danxiaibacter flavus</name>
    <dbReference type="NCBI Taxonomy" id="3049108"/>
    <lineage>
        <taxon>Bacteria</taxon>
        <taxon>Pseudomonadati</taxon>
        <taxon>Bacteroidota</taxon>
        <taxon>Chitinophagia</taxon>
        <taxon>Chitinophagales</taxon>
        <taxon>Chitinophagaceae</taxon>
        <taxon>Danxiaibacter</taxon>
    </lineage>
</organism>
<reference evidence="1 2" key="1">
    <citation type="submission" date="2023-07" db="EMBL/GenBank/DDBJ databases">
        <authorList>
            <person name="Lian W.-H."/>
        </authorList>
    </citation>
    <scope>NUCLEOTIDE SEQUENCE [LARGE SCALE GENOMIC DNA]</scope>
    <source>
        <strain evidence="1 2">SYSU DXS3180</strain>
    </source>
</reference>
<dbReference type="RefSeq" id="WP_369329288.1">
    <property type="nucleotide sequence ID" value="NZ_JAULBC010000002.1"/>
</dbReference>
<dbReference type="InterPro" id="IPR011250">
    <property type="entry name" value="OMP/PagP_B-barrel"/>
</dbReference>
<dbReference type="SUPFAM" id="SSF56925">
    <property type="entry name" value="OMPA-like"/>
    <property type="match status" value="1"/>
</dbReference>
<proteinExistence type="predicted"/>
<accession>A0ABV3ZFA5</accession>
<gene>
    <name evidence="1" type="ORF">QTN47_10285</name>
</gene>
<evidence type="ECO:0000313" key="2">
    <source>
        <dbReference type="Proteomes" id="UP001560573"/>
    </source>
</evidence>
<protein>
    <submittedName>
        <fullName evidence="1">Outer membrane beta-barrel protein</fullName>
    </submittedName>
</protein>
<keyword evidence="2" id="KW-1185">Reference proteome</keyword>
<evidence type="ECO:0000313" key="1">
    <source>
        <dbReference type="EMBL" id="MEX6687884.1"/>
    </source>
</evidence>
<dbReference type="EMBL" id="JAULBC010000002">
    <property type="protein sequence ID" value="MEX6687884.1"/>
    <property type="molecule type" value="Genomic_DNA"/>
</dbReference>
<name>A0ABV3ZFA5_9BACT</name>
<dbReference type="Proteomes" id="UP001560573">
    <property type="component" value="Unassembled WGS sequence"/>
</dbReference>
<sequence>MKSVLKTSIIYLPLLFIFSFARAQQGEVKLELNYNYSLPLGGFKNNVISNGSARGFAGGLKYVLNDKIDLGIYTGFQDYYQKYPRTVYHSDGQDISAVLSNSIQTVPLLGKVMFNPMGDKKAMIQPYVSFAAGINMIFFSQYLGEFGSAQNSVSFMAQAGAGVQIPFSKWSRSGFQLGVNYNYVPYSKNGYDNLNSLGIHAGVHFPMR</sequence>